<dbReference type="EMBL" id="LR134355">
    <property type="protein sequence ID" value="VEG46236.1"/>
    <property type="molecule type" value="Genomic_DNA"/>
</dbReference>
<evidence type="ECO:0000256" key="1">
    <source>
        <dbReference type="SAM" id="MobiDB-lite"/>
    </source>
</evidence>
<dbReference type="RefSeq" id="WP_126332704.1">
    <property type="nucleotide sequence ID" value="NZ_AP022604.1"/>
</dbReference>
<gene>
    <name evidence="3" type="primary">lpqV</name>
    <name evidence="3" type="ORF">NCTC10485_00994</name>
</gene>
<dbReference type="InterPro" id="IPR020377">
    <property type="entry name" value="Uncharacterised_LpqV"/>
</dbReference>
<dbReference type="PROSITE" id="PS51257">
    <property type="entry name" value="PROKAR_LIPOPROTEIN"/>
    <property type="match status" value="1"/>
</dbReference>
<feature type="region of interest" description="Disordered" evidence="1">
    <location>
        <begin position="24"/>
        <end position="67"/>
    </location>
</feature>
<dbReference type="Proteomes" id="UP000282551">
    <property type="component" value="Chromosome"/>
</dbReference>
<accession>A0A448I1A0</accession>
<protein>
    <submittedName>
        <fullName evidence="3">Conserved lipoprotein of uncharacterized function, LpqV</fullName>
    </submittedName>
</protein>
<name>A0A448I1A0_MYCCI</name>
<feature type="compositionally biased region" description="Low complexity" evidence="1">
    <location>
        <begin position="24"/>
        <end position="48"/>
    </location>
</feature>
<reference evidence="3 4" key="1">
    <citation type="submission" date="2018-12" db="EMBL/GenBank/DDBJ databases">
        <authorList>
            <consortium name="Pathogen Informatics"/>
        </authorList>
    </citation>
    <scope>NUCLEOTIDE SEQUENCE [LARGE SCALE GENOMIC DNA]</scope>
    <source>
        <strain evidence="3 4">NCTC10485</strain>
    </source>
</reference>
<evidence type="ECO:0000313" key="4">
    <source>
        <dbReference type="Proteomes" id="UP000282551"/>
    </source>
</evidence>
<dbReference type="Pfam" id="PF17301">
    <property type="entry name" value="LpqV"/>
    <property type="match status" value="1"/>
</dbReference>
<feature type="chain" id="PRO_5039420580" evidence="2">
    <location>
        <begin position="22"/>
        <end position="151"/>
    </location>
</feature>
<evidence type="ECO:0000313" key="3">
    <source>
        <dbReference type="EMBL" id="VEG46236.1"/>
    </source>
</evidence>
<keyword evidence="2" id="KW-0732">Signal</keyword>
<dbReference type="AlphaFoldDB" id="A0A448I1A0"/>
<organism evidence="3 4">
    <name type="scientific">Mycolicibacterium chitae</name>
    <name type="common">Mycobacterium chitae</name>
    <dbReference type="NCBI Taxonomy" id="1792"/>
    <lineage>
        <taxon>Bacteria</taxon>
        <taxon>Bacillati</taxon>
        <taxon>Actinomycetota</taxon>
        <taxon>Actinomycetes</taxon>
        <taxon>Mycobacteriales</taxon>
        <taxon>Mycobacteriaceae</taxon>
        <taxon>Mycolicibacterium</taxon>
    </lineage>
</organism>
<proteinExistence type="predicted"/>
<evidence type="ECO:0000256" key="2">
    <source>
        <dbReference type="SAM" id="SignalP"/>
    </source>
</evidence>
<keyword evidence="4" id="KW-1185">Reference proteome</keyword>
<sequence length="151" mass="15203">MRRYHAPVGLAVLAVAATLSAGCSSEESAAPPEPAPSTSLSETSTSELPAPPAEPVPPGAVGVSPAGITTRVDVPSVATESQYGQACLAATRWIEAQGGDPMAQVEPYLKVLQEPGFADAGNFHTPWAELTPAQQAGVILAVNAAADGQCG</sequence>
<keyword evidence="3" id="KW-0449">Lipoprotein</keyword>
<feature type="compositionally biased region" description="Pro residues" evidence="1">
    <location>
        <begin position="49"/>
        <end position="58"/>
    </location>
</feature>
<feature type="signal peptide" evidence="2">
    <location>
        <begin position="1"/>
        <end position="21"/>
    </location>
</feature>
<dbReference type="OrthoDB" id="4639220at2"/>